<evidence type="ECO:0008006" key="5">
    <source>
        <dbReference type="Google" id="ProtNLM"/>
    </source>
</evidence>
<evidence type="ECO:0000256" key="2">
    <source>
        <dbReference type="SAM" id="MobiDB-lite"/>
    </source>
</evidence>
<keyword evidence="1" id="KW-0175">Coiled coil</keyword>
<accession>A0A182JUN7</accession>
<feature type="coiled-coil region" evidence="1">
    <location>
        <begin position="822"/>
        <end position="895"/>
    </location>
</feature>
<feature type="coiled-coil region" evidence="1">
    <location>
        <begin position="581"/>
        <end position="728"/>
    </location>
</feature>
<proteinExistence type="predicted"/>
<protein>
    <recommendedName>
        <fullName evidence="5">Hyaluronan-mediated motility receptor C-terminal domain-containing protein</fullName>
    </recommendedName>
</protein>
<feature type="compositionally biased region" description="Basic and acidic residues" evidence="2">
    <location>
        <begin position="25"/>
        <end position="42"/>
    </location>
</feature>
<feature type="region of interest" description="Disordered" evidence="2">
    <location>
        <begin position="17"/>
        <end position="42"/>
    </location>
</feature>
<evidence type="ECO:0000313" key="3">
    <source>
        <dbReference type="EnsemblMetazoa" id="ACHR002219-PA"/>
    </source>
</evidence>
<feature type="coiled-coil region" evidence="1">
    <location>
        <begin position="114"/>
        <end position="215"/>
    </location>
</feature>
<dbReference type="AlphaFoldDB" id="A0A182JUN7"/>
<reference evidence="4" key="1">
    <citation type="submission" date="2013-03" db="EMBL/GenBank/DDBJ databases">
        <title>The Genome Sequence of Anopheles christyi ACHKN1017.</title>
        <authorList>
            <consortium name="The Broad Institute Genomics Platform"/>
            <person name="Neafsey D.E."/>
            <person name="Besansky N."/>
            <person name="Walker B."/>
            <person name="Young S.K."/>
            <person name="Zeng Q."/>
            <person name="Gargeya S."/>
            <person name="Fitzgerald M."/>
            <person name="Haas B."/>
            <person name="Abouelleil A."/>
            <person name="Allen A.W."/>
            <person name="Alvarado L."/>
            <person name="Arachchi H.M."/>
            <person name="Berlin A.M."/>
            <person name="Chapman S.B."/>
            <person name="Gainer-Dewar J."/>
            <person name="Goldberg J."/>
            <person name="Griggs A."/>
            <person name="Gujja S."/>
            <person name="Hansen M."/>
            <person name="Howarth C."/>
            <person name="Imamovic A."/>
            <person name="Ireland A."/>
            <person name="Larimer J."/>
            <person name="McCowan C."/>
            <person name="Murphy C."/>
            <person name="Pearson M."/>
            <person name="Poon T.W."/>
            <person name="Priest M."/>
            <person name="Roberts A."/>
            <person name="Saif S."/>
            <person name="Shea T."/>
            <person name="Sisk P."/>
            <person name="Sykes S."/>
            <person name="Wortman J."/>
            <person name="Nusbaum C."/>
            <person name="Birren B."/>
        </authorList>
    </citation>
    <scope>NUCLEOTIDE SEQUENCE [LARGE SCALE GENOMIC DNA]</scope>
    <source>
        <strain evidence="4">ACHKN1017</strain>
    </source>
</reference>
<evidence type="ECO:0000256" key="1">
    <source>
        <dbReference type="SAM" id="Coils"/>
    </source>
</evidence>
<dbReference type="VEuPathDB" id="VectorBase:ACHR002219"/>
<dbReference type="STRING" id="43041.A0A182JUN7"/>
<keyword evidence="4" id="KW-1185">Reference proteome</keyword>
<organism evidence="3 4">
    <name type="scientific">Anopheles christyi</name>
    <dbReference type="NCBI Taxonomy" id="43041"/>
    <lineage>
        <taxon>Eukaryota</taxon>
        <taxon>Metazoa</taxon>
        <taxon>Ecdysozoa</taxon>
        <taxon>Arthropoda</taxon>
        <taxon>Hexapoda</taxon>
        <taxon>Insecta</taxon>
        <taxon>Pterygota</taxon>
        <taxon>Neoptera</taxon>
        <taxon>Endopterygota</taxon>
        <taxon>Diptera</taxon>
        <taxon>Nematocera</taxon>
        <taxon>Culicoidea</taxon>
        <taxon>Culicidae</taxon>
        <taxon>Anophelinae</taxon>
        <taxon>Anopheles</taxon>
    </lineage>
</organism>
<feature type="region of interest" description="Disordered" evidence="2">
    <location>
        <begin position="745"/>
        <end position="766"/>
    </location>
</feature>
<feature type="coiled-coil region" evidence="1">
    <location>
        <begin position="308"/>
        <end position="436"/>
    </location>
</feature>
<reference evidence="3" key="2">
    <citation type="submission" date="2020-05" db="UniProtKB">
        <authorList>
            <consortium name="EnsemblMetazoa"/>
        </authorList>
    </citation>
    <scope>IDENTIFICATION</scope>
    <source>
        <strain evidence="3">ACHKN1017</strain>
    </source>
</reference>
<dbReference type="Proteomes" id="UP000075881">
    <property type="component" value="Unassembled WGS sequence"/>
</dbReference>
<name>A0A182JUN7_9DIPT</name>
<sequence length="952" mass="110599">MSFSKAKLKRFNDVPAVSSPSAFAEPKEKELPKKSKKEDKIKIGGSMDAESIKTTKSALSLFRTPSLPRRLKFKHISDLTPKKASSKEEKVSRLATTVECGEKASDGVGKVPPIVQLYNKIDVNKEALEKAREENETLKAKMQELRGDHQRAEQERMSLLAEKDNQIMLLERELTSITKADELLQHITEGCLEKVKAYEQEIRDLHRNYERQLCDMHDSKTELEIRYEELLVVHRLLQSDYEVIEGENHFLNEELVALHEILEAHDLELQKKTDEIMVMEDGLNELVIEGRDLKEQIRYLKAQADEDMMRYVEEGRNTIREIDQLKQENARLLTSLTEQSAIVAGMQEELNECRFEMDDMRNDIRNEFNQELTALCKKHEAQLATLTELNEMKIKECESIFVLEKSKLIKEHSDRVKRLEQEQQREIERIGEQAEEKIRIADIQNEERVKALELSIQSSISAALASEKLHWQKELDKCQKIAETEIMQCEFEKRDLRTLWEASNEVNKDNENRIAELERRLKVELEPGAKSRDELESEVREMALECSRLKTEKYNYQLTLNNTRSTVNILMERLKKSDGDVELLKAELEQVLRSKTEMETANNKLREELIEYQRVLGALRASSSLLEKEMREKNEVFEKLMSSEEDAILTVSQIGKLFSDRMEESMSRYLEMYEELKKKYDARESYIQDLKALLDEFANGIELARIELDTKDKKIFELENENKNIKLENMTFRFKCEQFEKYNQGESRLPHPATPELQSSGHVESDDDERLVPNFLIENIINQLDQEHHHGGMADKHTLGTIQEMIESGNGDQNGTEVIEKLKETEEKLRIVEEFAKETSDKYTELLENQNNRQKMKNLECNKDQQQLKAKIAKLQELNKKQENTIQNLQQQLSTFDSPQKLNSSVKYLSATASPKTPKKLIVSPFPGKENRSPAQIGVFSPRTNVLRARNN</sequence>
<evidence type="ECO:0000313" key="4">
    <source>
        <dbReference type="Proteomes" id="UP000075881"/>
    </source>
</evidence>
<dbReference type="EnsemblMetazoa" id="ACHR002219-RA">
    <property type="protein sequence ID" value="ACHR002219-PA"/>
    <property type="gene ID" value="ACHR002219"/>
</dbReference>